<organism evidence="2">
    <name type="scientific">marine sediment metagenome</name>
    <dbReference type="NCBI Taxonomy" id="412755"/>
    <lineage>
        <taxon>unclassified sequences</taxon>
        <taxon>metagenomes</taxon>
        <taxon>ecological metagenomes</taxon>
    </lineage>
</organism>
<dbReference type="InterPro" id="IPR007374">
    <property type="entry name" value="ASCH_domain"/>
</dbReference>
<gene>
    <name evidence="2" type="ORF">S01H4_55448</name>
</gene>
<comment type="caution">
    <text evidence="2">The sequence shown here is derived from an EMBL/GenBank/DDBJ whole genome shotgun (WGS) entry which is preliminary data.</text>
</comment>
<accession>X1DC08</accession>
<proteinExistence type="predicted"/>
<dbReference type="AlphaFoldDB" id="X1DC08"/>
<protein>
    <recommendedName>
        <fullName evidence="1">ASCH domain-containing protein</fullName>
    </recommendedName>
</protein>
<reference evidence="2" key="1">
    <citation type="journal article" date="2014" name="Front. Microbiol.">
        <title>High frequency of phylogenetically diverse reductive dehalogenase-homologous genes in deep subseafloor sedimentary metagenomes.</title>
        <authorList>
            <person name="Kawai M."/>
            <person name="Futagami T."/>
            <person name="Toyoda A."/>
            <person name="Takaki Y."/>
            <person name="Nishi S."/>
            <person name="Hori S."/>
            <person name="Arai W."/>
            <person name="Tsubouchi T."/>
            <person name="Morono Y."/>
            <person name="Uchiyama I."/>
            <person name="Ito T."/>
            <person name="Fujiyama A."/>
            <person name="Inagaki F."/>
            <person name="Takami H."/>
        </authorList>
    </citation>
    <scope>NUCLEOTIDE SEQUENCE</scope>
    <source>
        <strain evidence="2">Expedition CK06-06</strain>
    </source>
</reference>
<dbReference type="SUPFAM" id="SSF88697">
    <property type="entry name" value="PUA domain-like"/>
    <property type="match status" value="1"/>
</dbReference>
<evidence type="ECO:0000259" key="1">
    <source>
        <dbReference type="Pfam" id="PF04266"/>
    </source>
</evidence>
<dbReference type="Gene3D" id="2.30.130.30">
    <property type="entry name" value="Hypothetical protein"/>
    <property type="match status" value="1"/>
</dbReference>
<dbReference type="InterPro" id="IPR015947">
    <property type="entry name" value="PUA-like_sf"/>
</dbReference>
<feature type="non-terminal residue" evidence="2">
    <location>
        <position position="49"/>
    </location>
</feature>
<name>X1DC08_9ZZZZ</name>
<feature type="domain" description="ASCH" evidence="1">
    <location>
        <begin position="4"/>
        <end position="48"/>
    </location>
</feature>
<evidence type="ECO:0000313" key="2">
    <source>
        <dbReference type="EMBL" id="GAH18321.1"/>
    </source>
</evidence>
<dbReference type="Pfam" id="PF04266">
    <property type="entry name" value="ASCH"/>
    <property type="match status" value="1"/>
</dbReference>
<sequence length="49" mass="5590">MRAISIKSPWWQKILSGEKTIETRTWRTKYRGDILICASKPTGRAVAIA</sequence>
<dbReference type="EMBL" id="BART01032005">
    <property type="protein sequence ID" value="GAH18321.1"/>
    <property type="molecule type" value="Genomic_DNA"/>
</dbReference>